<keyword evidence="2" id="KW-1185">Reference proteome</keyword>
<protein>
    <submittedName>
        <fullName evidence="1">Uncharacterized protein</fullName>
    </submittedName>
</protein>
<reference evidence="1 2" key="1">
    <citation type="submission" date="2024-09" db="EMBL/GenBank/DDBJ databases">
        <authorList>
            <person name="Sun Q."/>
            <person name="Mori K."/>
        </authorList>
    </citation>
    <scope>NUCLEOTIDE SEQUENCE [LARGE SCALE GENOMIC DNA]</scope>
    <source>
        <strain evidence="1 2">CCM 7759</strain>
    </source>
</reference>
<dbReference type="EMBL" id="JBHLWN010000077">
    <property type="protein sequence ID" value="MFC0214967.1"/>
    <property type="molecule type" value="Genomic_DNA"/>
</dbReference>
<evidence type="ECO:0000313" key="1">
    <source>
        <dbReference type="EMBL" id="MFC0214967.1"/>
    </source>
</evidence>
<sequence>MELDRKTLIDKYFAMIRKLNGSGNDILEVRKFFELLSEIRTYVPPTVEFMIVLKTYRPVLFGEFRSSLLPHSRMHMLASTNFDIGQAIINLGITDQEQLYQAIKGH</sequence>
<comment type="caution">
    <text evidence="1">The sequence shown here is derived from an EMBL/GenBank/DDBJ whole genome shotgun (WGS) entry which is preliminary data.</text>
</comment>
<dbReference type="Proteomes" id="UP001589776">
    <property type="component" value="Unassembled WGS sequence"/>
</dbReference>
<evidence type="ECO:0000313" key="2">
    <source>
        <dbReference type="Proteomes" id="UP001589776"/>
    </source>
</evidence>
<accession>A0ABV6DQR8</accession>
<organism evidence="1 2">
    <name type="scientific">Paenibacillus chartarius</name>
    <dbReference type="NCBI Taxonomy" id="747481"/>
    <lineage>
        <taxon>Bacteria</taxon>
        <taxon>Bacillati</taxon>
        <taxon>Bacillota</taxon>
        <taxon>Bacilli</taxon>
        <taxon>Bacillales</taxon>
        <taxon>Paenibacillaceae</taxon>
        <taxon>Paenibacillus</taxon>
    </lineage>
</organism>
<proteinExistence type="predicted"/>
<dbReference type="RefSeq" id="WP_377472405.1">
    <property type="nucleotide sequence ID" value="NZ_JBHLWN010000077.1"/>
</dbReference>
<name>A0ABV6DQR8_9BACL</name>
<gene>
    <name evidence="1" type="ORF">ACFFK0_21385</name>
</gene>